<dbReference type="HOGENOM" id="CLU_2169054_0_0_0"/>
<organism evidence="1 2">
    <name type="scientific">Rhodopirellula baltica (strain DSM 10527 / NCIMB 13988 / SH1)</name>
    <dbReference type="NCBI Taxonomy" id="243090"/>
    <lineage>
        <taxon>Bacteria</taxon>
        <taxon>Pseudomonadati</taxon>
        <taxon>Planctomycetota</taxon>
        <taxon>Planctomycetia</taxon>
        <taxon>Pirellulales</taxon>
        <taxon>Pirellulaceae</taxon>
        <taxon>Rhodopirellula</taxon>
    </lineage>
</organism>
<dbReference type="InParanoid" id="Q7UJ57"/>
<reference evidence="1 2" key="1">
    <citation type="journal article" date="2003" name="Proc. Natl. Acad. Sci. U.S.A.">
        <title>Complete genome sequence of the marine planctomycete Pirellula sp. strain 1.</title>
        <authorList>
            <person name="Gloeckner F.O."/>
            <person name="Kube M."/>
            <person name="Bauer M."/>
            <person name="Teeling H."/>
            <person name="Lombardot T."/>
            <person name="Ludwig W."/>
            <person name="Gade D."/>
            <person name="Beck A."/>
            <person name="Borzym K."/>
            <person name="Heitmann K."/>
            <person name="Rabus R."/>
            <person name="Schlesner H."/>
            <person name="Amann R."/>
            <person name="Reinhardt R."/>
        </authorList>
    </citation>
    <scope>NUCLEOTIDE SEQUENCE [LARGE SCALE GENOMIC DNA]</scope>
    <source>
        <strain evidence="2">DSM 10527 / NCIMB 13988 / SH1</strain>
    </source>
</reference>
<accession>Q7UJ57</accession>
<dbReference type="EnsemblBacteria" id="CAD77401">
    <property type="protein sequence ID" value="CAD77401"/>
    <property type="gene ID" value="RB12114"/>
</dbReference>
<proteinExistence type="predicted"/>
<dbReference type="EMBL" id="BX294154">
    <property type="protein sequence ID" value="CAD77401.1"/>
    <property type="molecule type" value="Genomic_DNA"/>
</dbReference>
<name>Q7UJ57_RHOBA</name>
<evidence type="ECO:0000313" key="2">
    <source>
        <dbReference type="Proteomes" id="UP000001025"/>
    </source>
</evidence>
<keyword evidence="2" id="KW-1185">Reference proteome</keyword>
<dbReference type="KEGG" id="rba:RB12114"/>
<gene>
    <name evidence="1" type="ordered locus">RB12114</name>
</gene>
<evidence type="ECO:0000313" key="1">
    <source>
        <dbReference type="EMBL" id="CAD77401.1"/>
    </source>
</evidence>
<sequence>MPPIWGCKVDPTKSSRRIDFDPIPGPLRRGQTVLSFPKFSRQASSNLSPHSRWALDQIVSHSSPSALFWDRFRAASRRHQEDSAHWQWPDCYRPSLRIRLLRNPSLQSVA</sequence>
<protein>
    <submittedName>
        <fullName evidence="1">Uncharacterized protein</fullName>
    </submittedName>
</protein>
<dbReference type="AlphaFoldDB" id="Q7UJ57"/>
<dbReference type="Proteomes" id="UP000001025">
    <property type="component" value="Chromosome"/>
</dbReference>
<dbReference type="STRING" id="243090.RB12114"/>